<proteinExistence type="inferred from homology"/>
<protein>
    <recommendedName>
        <fullName evidence="3">FH2 domain-containing protein</fullName>
    </recommendedName>
</protein>
<accession>A0AA86S6H1</accession>
<dbReference type="Gene3D" id="1.20.58.2220">
    <property type="entry name" value="Formin, FH2 domain"/>
    <property type="match status" value="1"/>
</dbReference>
<dbReference type="InterPro" id="IPR027643">
    <property type="entry name" value="Formin-like_plant"/>
</dbReference>
<dbReference type="GO" id="GO:0051015">
    <property type="term" value="F:actin filament binding"/>
    <property type="evidence" value="ECO:0007669"/>
    <property type="project" value="InterPro"/>
</dbReference>
<dbReference type="Gramene" id="rna-AYBTSS11_LOCUS11647">
    <property type="protein sequence ID" value="CAJ1943959.1"/>
    <property type="gene ID" value="gene-AYBTSS11_LOCUS11647"/>
</dbReference>
<keyword evidence="5" id="KW-1185">Reference proteome</keyword>
<dbReference type="PANTHER" id="PTHR23213:SF273">
    <property type="entry name" value="FORMIN-LIKE PROTEIN"/>
    <property type="match status" value="1"/>
</dbReference>
<reference evidence="4" key="1">
    <citation type="submission" date="2023-10" db="EMBL/GenBank/DDBJ databases">
        <authorList>
            <person name="Domelevo Entfellner J.-B."/>
        </authorList>
    </citation>
    <scope>NUCLEOTIDE SEQUENCE</scope>
</reference>
<evidence type="ECO:0000256" key="2">
    <source>
        <dbReference type="SAM" id="MobiDB-lite"/>
    </source>
</evidence>
<name>A0AA86S6H1_9FABA</name>
<dbReference type="GO" id="GO:0045010">
    <property type="term" value="P:actin nucleation"/>
    <property type="evidence" value="ECO:0007669"/>
    <property type="project" value="InterPro"/>
</dbReference>
<organism evidence="4 5">
    <name type="scientific">Sphenostylis stenocarpa</name>
    <dbReference type="NCBI Taxonomy" id="92480"/>
    <lineage>
        <taxon>Eukaryota</taxon>
        <taxon>Viridiplantae</taxon>
        <taxon>Streptophyta</taxon>
        <taxon>Embryophyta</taxon>
        <taxon>Tracheophyta</taxon>
        <taxon>Spermatophyta</taxon>
        <taxon>Magnoliopsida</taxon>
        <taxon>eudicotyledons</taxon>
        <taxon>Gunneridae</taxon>
        <taxon>Pentapetalae</taxon>
        <taxon>rosids</taxon>
        <taxon>fabids</taxon>
        <taxon>Fabales</taxon>
        <taxon>Fabaceae</taxon>
        <taxon>Papilionoideae</taxon>
        <taxon>50 kb inversion clade</taxon>
        <taxon>NPAAA clade</taxon>
        <taxon>indigoferoid/millettioid clade</taxon>
        <taxon>Phaseoleae</taxon>
        <taxon>Sphenostylis</taxon>
    </lineage>
</organism>
<evidence type="ECO:0000313" key="4">
    <source>
        <dbReference type="EMBL" id="CAJ1943959.1"/>
    </source>
</evidence>
<evidence type="ECO:0000256" key="1">
    <source>
        <dbReference type="ARBA" id="ARBA00025793"/>
    </source>
</evidence>
<dbReference type="InterPro" id="IPR042201">
    <property type="entry name" value="FH2_Formin_sf"/>
</dbReference>
<dbReference type="Pfam" id="PF02181">
    <property type="entry name" value="FH2"/>
    <property type="match status" value="1"/>
</dbReference>
<evidence type="ECO:0000313" key="5">
    <source>
        <dbReference type="Proteomes" id="UP001189624"/>
    </source>
</evidence>
<feature type="compositionally biased region" description="Polar residues" evidence="2">
    <location>
        <begin position="129"/>
        <end position="142"/>
    </location>
</feature>
<evidence type="ECO:0000259" key="3">
    <source>
        <dbReference type="Pfam" id="PF02181"/>
    </source>
</evidence>
<feature type="region of interest" description="Disordered" evidence="2">
    <location>
        <begin position="122"/>
        <end position="142"/>
    </location>
</feature>
<feature type="compositionally biased region" description="Pro residues" evidence="2">
    <location>
        <begin position="55"/>
        <end position="67"/>
    </location>
</feature>
<feature type="domain" description="FH2" evidence="3">
    <location>
        <begin position="175"/>
        <end position="246"/>
    </location>
</feature>
<gene>
    <name evidence="4" type="ORF">AYBTSS11_LOCUS11647</name>
</gene>
<sequence>MVQRSKGTKPQEVTVTLLCETPCPGLIDHGNLVKPLPQVSSQPCPVSASLAPTQHQPPPPLPSPPQTSPMIFEKKTLLTSPSPMNVPKAPSLLSSPIMDSEGVVSPPKVSGFASLLKPPLLPKEKAKNTTEGTVGESSRGNGANRTRLKPLYLYKVVANVDHSTVWDQISDGSFRSLAISRKGILDALQDGQGLSAETLERLTRIAPTQEEEAKLIHFSGNLDKLADAGSFLYHILKAVPTAFIRLSPSFQMELRLRSYST</sequence>
<dbReference type="InterPro" id="IPR015425">
    <property type="entry name" value="FH2_Formin"/>
</dbReference>
<comment type="similarity">
    <text evidence="1">Belongs to the formin-like family. Class-I subfamily.</text>
</comment>
<feature type="region of interest" description="Disordered" evidence="2">
    <location>
        <begin position="39"/>
        <end position="69"/>
    </location>
</feature>
<dbReference type="PANTHER" id="PTHR23213">
    <property type="entry name" value="FORMIN-RELATED"/>
    <property type="match status" value="1"/>
</dbReference>
<dbReference type="Proteomes" id="UP001189624">
    <property type="component" value="Chromosome 3"/>
</dbReference>
<dbReference type="EMBL" id="OY731400">
    <property type="protein sequence ID" value="CAJ1943959.1"/>
    <property type="molecule type" value="Genomic_DNA"/>
</dbReference>
<dbReference type="AlphaFoldDB" id="A0AA86S6H1"/>
<dbReference type="SUPFAM" id="SSF101447">
    <property type="entry name" value="Formin homology 2 domain (FH2 domain)"/>
    <property type="match status" value="1"/>
</dbReference>